<dbReference type="GO" id="GO:0008270">
    <property type="term" value="F:zinc ion binding"/>
    <property type="evidence" value="ECO:0007669"/>
    <property type="project" value="UniProtKB-KW"/>
</dbReference>
<dbReference type="VEuPathDB" id="FungiDB:PPTG_17457"/>
<protein>
    <recommendedName>
        <fullName evidence="2">SWIM-type domain-containing protein</fullName>
    </recommendedName>
</protein>
<dbReference type="EMBL" id="KI669628">
    <property type="protein sequence ID" value="ETN01352.1"/>
    <property type="molecule type" value="Genomic_DNA"/>
</dbReference>
<dbReference type="GeneID" id="20186453"/>
<reference evidence="3 4" key="2">
    <citation type="submission" date="2013-11" db="EMBL/GenBank/DDBJ databases">
        <title>The Genome Sequence of Phytophthora parasitica INRA-310.</title>
        <authorList>
            <consortium name="The Broad Institute Genomics Platform"/>
            <person name="Russ C."/>
            <person name="Tyler B."/>
            <person name="Panabieres F."/>
            <person name="Shan W."/>
            <person name="Tripathy S."/>
            <person name="Grunwald N."/>
            <person name="Machado M."/>
            <person name="Johnson C.S."/>
            <person name="Arredondo F."/>
            <person name="Hong C."/>
            <person name="Coffey M."/>
            <person name="Young S.K."/>
            <person name="Zeng Q."/>
            <person name="Gargeya S."/>
            <person name="Fitzgerald M."/>
            <person name="Abouelleil A."/>
            <person name="Alvarado L."/>
            <person name="Chapman S.B."/>
            <person name="Gainer-Dewar J."/>
            <person name="Goldberg J."/>
            <person name="Griggs A."/>
            <person name="Gujja S."/>
            <person name="Hansen M."/>
            <person name="Howarth C."/>
            <person name="Imamovic A."/>
            <person name="Ireland A."/>
            <person name="Larimer J."/>
            <person name="McCowan C."/>
            <person name="Murphy C."/>
            <person name="Pearson M."/>
            <person name="Poon T.W."/>
            <person name="Priest M."/>
            <person name="Roberts A."/>
            <person name="Saif S."/>
            <person name="Shea T."/>
            <person name="Sykes S."/>
            <person name="Wortman J."/>
            <person name="Nusbaum C."/>
            <person name="Birren B."/>
        </authorList>
    </citation>
    <scope>NUCLEOTIDE SEQUENCE [LARGE SCALE GENOMIC DNA]</scope>
    <source>
        <strain evidence="3 4">INRA-310</strain>
    </source>
</reference>
<reference evidence="4" key="1">
    <citation type="submission" date="2011-12" db="EMBL/GenBank/DDBJ databases">
        <authorList>
            <consortium name="The Broad Institute Genome Sequencing Platform"/>
            <person name="Russ C."/>
            <person name="Tyler B."/>
            <person name="Panabieres F."/>
            <person name="Shan W."/>
            <person name="Tripathy S."/>
            <person name="Grunwald N."/>
            <person name="Machado M."/>
            <person name="Young S.K."/>
            <person name="Zeng Q."/>
            <person name="Gargeya S."/>
            <person name="Fitzgerald M."/>
            <person name="Haas B."/>
            <person name="Abouelleil A."/>
            <person name="Alvarado L."/>
            <person name="Arachchi H.M."/>
            <person name="Berlin A."/>
            <person name="Chapman S.B."/>
            <person name="Gearin G."/>
            <person name="Goldberg J."/>
            <person name="Griggs A."/>
            <person name="Gujja S."/>
            <person name="Hansen M."/>
            <person name="Heiman D."/>
            <person name="Howarth C."/>
            <person name="Larimer J."/>
            <person name="Lui A."/>
            <person name="MacDonald P.J.P."/>
            <person name="McCowen C."/>
            <person name="Montmayeur A."/>
            <person name="Murphy C."/>
            <person name="Neiman D."/>
            <person name="Pearson M."/>
            <person name="Priest M."/>
            <person name="Roberts A."/>
            <person name="Saif S."/>
            <person name="Shea T."/>
            <person name="Sisk P."/>
            <person name="Stolte C."/>
            <person name="Sykes S."/>
            <person name="Wortman J."/>
            <person name="Nusbaum C."/>
            <person name="Birren B."/>
        </authorList>
    </citation>
    <scope>NUCLEOTIDE SEQUENCE [LARGE SCALE GENOMIC DNA]</scope>
    <source>
        <strain evidence="4">INRA-310</strain>
    </source>
</reference>
<dbReference type="InterPro" id="IPR007527">
    <property type="entry name" value="Znf_SWIM"/>
</dbReference>
<feature type="domain" description="SWIM-type" evidence="2">
    <location>
        <begin position="235"/>
        <end position="284"/>
    </location>
</feature>
<keyword evidence="1" id="KW-0863">Zinc-finger</keyword>
<dbReference type="RefSeq" id="XP_008913453.1">
    <property type="nucleotide sequence ID" value="XM_008915205.1"/>
</dbReference>
<dbReference type="OMA" id="HEKEYAS"/>
<proteinExistence type="predicted"/>
<sequence>MAFQAKIPDEIMLKNRKASLKKVSRNAWEISNFTVKMEWTSPRMCTDPDVSSVGWEARFPQQFLALVKQCTKFWIAKHEKEYASWFTTQYLGKRWGTWFCTLAAPAVLPSQNPIESHHQALKTVCVPSKHAATPVVCNDTLPPVLYLDCDKPMKSFTHFAEGPVIGEMVKIKSFVFNTWEYAVRYNNATGQVVNATRAERYLDSKSGKFRKGSRVPDCQLYYLSLHEVQVVPPVYTAAFRLDLNPIIPAKQIRAIRSRYQCDCKGFWTSGWLCSHVLAAMSLMKGMT</sequence>
<evidence type="ECO:0000256" key="1">
    <source>
        <dbReference type="PROSITE-ProRule" id="PRU00325"/>
    </source>
</evidence>
<keyword evidence="1" id="KW-0862">Zinc</keyword>
<organism evidence="3 4">
    <name type="scientific">Phytophthora nicotianae (strain INRA-310)</name>
    <name type="common">Phytophthora parasitica</name>
    <dbReference type="NCBI Taxonomy" id="761204"/>
    <lineage>
        <taxon>Eukaryota</taxon>
        <taxon>Sar</taxon>
        <taxon>Stramenopiles</taxon>
        <taxon>Oomycota</taxon>
        <taxon>Peronosporomycetes</taxon>
        <taxon>Peronosporales</taxon>
        <taxon>Peronosporaceae</taxon>
        <taxon>Phytophthora</taxon>
    </lineage>
</organism>
<dbReference type="Proteomes" id="UP000018817">
    <property type="component" value="Unassembled WGS sequence"/>
</dbReference>
<keyword evidence="1" id="KW-0479">Metal-binding</keyword>
<dbReference type="AlphaFoldDB" id="W2PKI6"/>
<gene>
    <name evidence="3" type="ORF">PPTG_17457</name>
</gene>
<evidence type="ECO:0000313" key="3">
    <source>
        <dbReference type="EMBL" id="ETN01352.1"/>
    </source>
</evidence>
<dbReference type="PROSITE" id="PS50966">
    <property type="entry name" value="ZF_SWIM"/>
    <property type="match status" value="1"/>
</dbReference>
<name>W2PKI6_PHYN3</name>
<evidence type="ECO:0000259" key="2">
    <source>
        <dbReference type="PROSITE" id="PS50966"/>
    </source>
</evidence>
<accession>W2PKI6</accession>
<evidence type="ECO:0000313" key="4">
    <source>
        <dbReference type="Proteomes" id="UP000018817"/>
    </source>
</evidence>